<dbReference type="PATRIC" id="fig|1297742.4.peg.6142"/>
<dbReference type="OrthoDB" id="5522160at2"/>
<dbReference type="eggNOG" id="COG5263">
    <property type="taxonomic scope" value="Bacteria"/>
</dbReference>
<evidence type="ECO:0000313" key="2">
    <source>
        <dbReference type="Proteomes" id="UP000009026"/>
    </source>
</evidence>
<accession>A0A0H4X1X4</accession>
<dbReference type="InterPro" id="IPR008164">
    <property type="entry name" value="XGLTT_rpt"/>
</dbReference>
<dbReference type="STRING" id="1297742.A176_006051"/>
<dbReference type="AlphaFoldDB" id="A0A0H4X1X4"/>
<name>A0A0H4X1X4_9BACT</name>
<keyword evidence="2" id="KW-1185">Reference proteome</keyword>
<sequence>MHHTPASVSGIQINHRLKHPCGSAATRGLWSLLLGFTVGACGPAGHVSDDWTPTMARAAAESDNGLSTNGLSTNGLSTNGLSTNGLSTNGLSTNGFSTWFNQDPERADELMRYIIKCAAKGNQQRKYTNPATGVTHTWHGGLGLAHQWATGAAATREEQEVVSACLAAHANKFGIPVPISVLGRNARGAALSYTEQELAVFSEREACFFGNLFDGTGVFAATDRGYLAWDESSVRSCGLSSNPSQSDCLPIIRAGTCQSLCQRATDSTVPFGVAAEKQNPPSNGERPYYEQCTHNGRAYRPLTTRIQPRDIHRCGDGVCQLTERCGSGTSPDSCRVDCGICPG</sequence>
<gene>
    <name evidence="1" type="ORF">A176_006051</name>
</gene>
<dbReference type="Proteomes" id="UP000009026">
    <property type="component" value="Chromosome"/>
</dbReference>
<dbReference type="RefSeq" id="WP_002635683.1">
    <property type="nucleotide sequence ID" value="NZ_CP012109.1"/>
</dbReference>
<evidence type="ECO:0000313" key="1">
    <source>
        <dbReference type="EMBL" id="AKQ69139.1"/>
    </source>
</evidence>
<dbReference type="EMBL" id="CP012109">
    <property type="protein sequence ID" value="AKQ69139.1"/>
    <property type="molecule type" value="Genomic_DNA"/>
</dbReference>
<dbReference type="KEGG" id="mym:A176_006051"/>
<proteinExistence type="predicted"/>
<organism evidence="1 2">
    <name type="scientific">Pseudomyxococcus hansupus</name>
    <dbReference type="NCBI Taxonomy" id="1297742"/>
    <lineage>
        <taxon>Bacteria</taxon>
        <taxon>Pseudomonadati</taxon>
        <taxon>Myxococcota</taxon>
        <taxon>Myxococcia</taxon>
        <taxon>Myxococcales</taxon>
        <taxon>Cystobacterineae</taxon>
        <taxon>Myxococcaceae</taxon>
        <taxon>Pseudomyxococcus</taxon>
    </lineage>
</organism>
<protein>
    <submittedName>
        <fullName evidence="1">Alpha-1,2-mannosidase</fullName>
    </submittedName>
</protein>
<dbReference type="Pfam" id="PF01744">
    <property type="entry name" value="GLTT"/>
    <property type="match status" value="1"/>
</dbReference>
<reference evidence="1 2" key="1">
    <citation type="journal article" date="2016" name="PLoS ONE">
        <title>Complete Genome Sequence and Comparative Genomics of a Novel Myxobacterium Myxococcus hansupus.</title>
        <authorList>
            <person name="Sharma G."/>
            <person name="Narwani T."/>
            <person name="Subramanian S."/>
        </authorList>
    </citation>
    <scope>NUCLEOTIDE SEQUENCE [LARGE SCALE GENOMIC DNA]</scope>
    <source>
        <strain evidence="2">mixupus</strain>
    </source>
</reference>